<dbReference type="Proteomes" id="UP001062223">
    <property type="component" value="Chromosome"/>
</dbReference>
<evidence type="ECO:0000256" key="1">
    <source>
        <dbReference type="SAM" id="MobiDB-lite"/>
    </source>
</evidence>
<evidence type="ECO:0000313" key="3">
    <source>
        <dbReference type="Proteomes" id="UP001062223"/>
    </source>
</evidence>
<dbReference type="KEGG" id="cpoi:OE229_06045"/>
<dbReference type="RefSeq" id="WP_209133160.1">
    <property type="nucleotide sequence ID" value="NZ_CP106879.1"/>
</dbReference>
<dbReference type="EMBL" id="CP106879">
    <property type="protein sequence ID" value="UYC82025.1"/>
    <property type="molecule type" value="Genomic_DNA"/>
</dbReference>
<reference evidence="2" key="1">
    <citation type="submission" date="2022-09" db="EMBL/GenBank/DDBJ databases">
        <title>Taxonomy of Curtobacterium flaccumfaciens.</title>
        <authorList>
            <person name="Osdaghi E."/>
            <person name="Taghavi S.M."/>
            <person name="Hamidizade M."/>
            <person name="Abachi H."/>
            <person name="Fazliarab A."/>
            <person name="Baeyen S."/>
            <person name="Portier P."/>
            <person name="Van Vaerenbergh J."/>
            <person name="Jacques M.-A."/>
        </authorList>
    </citation>
    <scope>NUCLEOTIDE SEQUENCE</scope>
    <source>
        <strain evidence="2">AGQB46</strain>
    </source>
</reference>
<dbReference type="AlphaFoldDB" id="A0A9Q9PA28"/>
<organism evidence="2 3">
    <name type="scientific">Curtobacterium poinsettiae</name>
    <dbReference type="NCBI Taxonomy" id="159612"/>
    <lineage>
        <taxon>Bacteria</taxon>
        <taxon>Bacillati</taxon>
        <taxon>Actinomycetota</taxon>
        <taxon>Actinomycetes</taxon>
        <taxon>Micrococcales</taxon>
        <taxon>Microbacteriaceae</taxon>
        <taxon>Curtobacterium</taxon>
    </lineage>
</organism>
<gene>
    <name evidence="2" type="ORF">OE229_06045</name>
</gene>
<proteinExistence type="predicted"/>
<name>A0A9Q9PA28_9MICO</name>
<sequence>MSSTPLFDSIAQRRDQADAPHSTAHSTLSPAIAVVTPVPTSPMSAPVRPGDSTLVPAALVAAIDEIPVRVASALVTEVTIRPEHLVLVETVADAITRAVVDAVVGELDRIARDGVVRV</sequence>
<protein>
    <submittedName>
        <fullName evidence="2">Uncharacterized protein</fullName>
    </submittedName>
</protein>
<accession>A0A9Q9PA28</accession>
<feature type="region of interest" description="Disordered" evidence="1">
    <location>
        <begin position="1"/>
        <end position="30"/>
    </location>
</feature>
<evidence type="ECO:0000313" key="2">
    <source>
        <dbReference type="EMBL" id="UYC82025.1"/>
    </source>
</evidence>